<evidence type="ECO:0000313" key="2">
    <source>
        <dbReference type="EMBL" id="KXU16337.1"/>
    </source>
</evidence>
<reference evidence="2 3" key="1">
    <citation type="submission" date="2016-01" db="EMBL/GenBank/DDBJ databases">
        <title>Highly variable Streptococcus oralis are common among viridans streptococci isolated from primates.</title>
        <authorList>
            <person name="Denapaite D."/>
            <person name="Rieger M."/>
            <person name="Koendgen S."/>
            <person name="Brueckner R."/>
            <person name="Ochigava I."/>
            <person name="Kappeler P."/>
            <person name="Maetz-Rensing K."/>
            <person name="Leendertz F."/>
            <person name="Hakenbeck R."/>
        </authorList>
    </citation>
    <scope>NUCLEOTIDE SEQUENCE [LARGE SCALE GENOMIC DNA]</scope>
    <source>
        <strain evidence="2 3">DD17</strain>
    </source>
</reference>
<dbReference type="Pfam" id="PF24558">
    <property type="entry name" value="DUF7604"/>
    <property type="match status" value="1"/>
</dbReference>
<dbReference type="InterPro" id="IPR055384">
    <property type="entry name" value="DUF7604"/>
</dbReference>
<feature type="domain" description="VWFA" evidence="1">
    <location>
        <begin position="11"/>
        <end position="284"/>
    </location>
</feature>
<organism evidence="2 3">
    <name type="scientific">Streptococcus oralis</name>
    <dbReference type="NCBI Taxonomy" id="1303"/>
    <lineage>
        <taxon>Bacteria</taxon>
        <taxon>Bacillati</taxon>
        <taxon>Bacillota</taxon>
        <taxon>Bacilli</taxon>
        <taxon>Lactobacillales</taxon>
        <taxon>Streptococcaceae</taxon>
        <taxon>Streptococcus</taxon>
    </lineage>
</organism>
<dbReference type="SMART" id="SM00327">
    <property type="entry name" value="VWA"/>
    <property type="match status" value="1"/>
</dbReference>
<dbReference type="PROSITE" id="PS50234">
    <property type="entry name" value="VWFA"/>
    <property type="match status" value="1"/>
</dbReference>
<dbReference type="EMBL" id="LQZE01000090">
    <property type="protein sequence ID" value="KXU16337.1"/>
    <property type="molecule type" value="Genomic_DNA"/>
</dbReference>
<evidence type="ECO:0000259" key="1">
    <source>
        <dbReference type="PROSITE" id="PS50234"/>
    </source>
</evidence>
<sequence>MGSEIQSDPLDVVLVADLSGSMKREDVQTASGSMVSRIQSLKNTLTGTNGRQGLIDSILSKPNNRLAIVGFGGKIDNQRAGYVSDSYSYYGYTYRYWPYWAGYYSGINIYDDANTILGWDSNASNAKYAADNMAIAGGNSLGNEAGIGTGTNITAGMQLANQLLGTARSNAKKVVILLSDGFANMYYDSNGYTIYNYDNQNGAETAPDWFERALNEETNKVSKEIAPKVDGFYSVKFRYSNSTDSISTLKSYISQYNNQIPNEIFSANDENQLQEQFKEITKKILPLGIHHVTITDILSKYVKLLPDNASHIRVVKVENGQEETLGADKVTLETKKNDAGLVEVTAKFNPDYILDDSVKYALKFRVTSTQEADDTSAGDKAVTTDDAEGGDATKLYSNKGAKVTYSYGKGSTQTKEVQYKEKPTFTPSAPLTIPVKVEWRGVNNVVNDYVTAPKPKQIDVKLVQKGKDGGQDKPNYRETTIPVTTGKSSFASVAKGYDYEVNPQDVPGFEKRYEKEEMALRSSTASYQPSS</sequence>
<dbReference type="Proteomes" id="UP000072989">
    <property type="component" value="Unassembled WGS sequence"/>
</dbReference>
<gene>
    <name evidence="2" type="ORF">SORDD17_00450</name>
</gene>
<dbReference type="AlphaFoldDB" id="A0A139RNI9"/>
<dbReference type="PATRIC" id="fig|1303.87.peg.545"/>
<comment type="caution">
    <text evidence="2">The sequence shown here is derived from an EMBL/GenBank/DDBJ whole genome shotgun (WGS) entry which is preliminary data.</text>
</comment>
<protein>
    <submittedName>
        <fullName evidence="2">Fibronectin-binding protein</fullName>
    </submittedName>
</protein>
<dbReference type="CDD" id="cd00198">
    <property type="entry name" value="vWFA"/>
    <property type="match status" value="1"/>
</dbReference>
<dbReference type="InterPro" id="IPR002035">
    <property type="entry name" value="VWF_A"/>
</dbReference>
<proteinExistence type="predicted"/>
<dbReference type="Gene3D" id="3.40.50.410">
    <property type="entry name" value="von Willebrand factor, type A domain"/>
    <property type="match status" value="1"/>
</dbReference>
<name>A0A139RNI9_STROR</name>
<accession>A0A139RNI9</accession>
<dbReference type="SUPFAM" id="SSF53300">
    <property type="entry name" value="vWA-like"/>
    <property type="match status" value="1"/>
</dbReference>
<evidence type="ECO:0000313" key="3">
    <source>
        <dbReference type="Proteomes" id="UP000072989"/>
    </source>
</evidence>
<dbReference type="InterPro" id="IPR036465">
    <property type="entry name" value="vWFA_dom_sf"/>
</dbReference>